<dbReference type="CDD" id="cd06464">
    <property type="entry name" value="ACD_sHsps-like"/>
    <property type="match status" value="1"/>
</dbReference>
<evidence type="ECO:0000256" key="1">
    <source>
        <dbReference type="PROSITE-ProRule" id="PRU00285"/>
    </source>
</evidence>
<dbReference type="OrthoDB" id="9792695at2"/>
<dbReference type="SUPFAM" id="SSF49764">
    <property type="entry name" value="HSP20-like chaperones"/>
    <property type="match status" value="1"/>
</dbReference>
<evidence type="ECO:0000256" key="2">
    <source>
        <dbReference type="RuleBase" id="RU003616"/>
    </source>
</evidence>
<proteinExistence type="inferred from homology"/>
<organism evidence="4 5">
    <name type="scientific">Thiohalospira halophila DSM 15071</name>
    <dbReference type="NCBI Taxonomy" id="1123397"/>
    <lineage>
        <taxon>Bacteria</taxon>
        <taxon>Pseudomonadati</taxon>
        <taxon>Pseudomonadota</taxon>
        <taxon>Gammaproteobacteria</taxon>
        <taxon>Thiohalospirales</taxon>
        <taxon>Thiohalospiraceae</taxon>
        <taxon>Thiohalospira</taxon>
    </lineage>
</organism>
<protein>
    <submittedName>
        <fullName evidence="4">Heat shock protein Hsp20</fullName>
    </submittedName>
</protein>
<feature type="domain" description="SHSP" evidence="3">
    <location>
        <begin position="55"/>
        <end position="166"/>
    </location>
</feature>
<dbReference type="PROSITE" id="PS01031">
    <property type="entry name" value="SHSP"/>
    <property type="match status" value="1"/>
</dbReference>
<evidence type="ECO:0000313" key="5">
    <source>
        <dbReference type="Proteomes" id="UP000198611"/>
    </source>
</evidence>
<dbReference type="PANTHER" id="PTHR11527">
    <property type="entry name" value="HEAT-SHOCK PROTEIN 20 FAMILY MEMBER"/>
    <property type="match status" value="1"/>
</dbReference>
<accession>A0A1I1T8Z2</accession>
<dbReference type="Gene3D" id="2.60.40.790">
    <property type="match status" value="1"/>
</dbReference>
<dbReference type="AlphaFoldDB" id="A0A1I1T8Z2"/>
<reference evidence="4 5" key="1">
    <citation type="submission" date="2016-10" db="EMBL/GenBank/DDBJ databases">
        <authorList>
            <person name="de Groot N.N."/>
        </authorList>
    </citation>
    <scope>NUCLEOTIDE SEQUENCE [LARGE SCALE GENOMIC DNA]</scope>
    <source>
        <strain evidence="4 5">HL3</strain>
    </source>
</reference>
<gene>
    <name evidence="4" type="ORF">SAMN05660831_01827</name>
</gene>
<dbReference type="STRING" id="1123397.SAMN05660831_01827"/>
<dbReference type="InterPro" id="IPR002068">
    <property type="entry name" value="A-crystallin/Hsp20_dom"/>
</dbReference>
<keyword evidence="5" id="KW-1185">Reference proteome</keyword>
<dbReference type="Pfam" id="PF00011">
    <property type="entry name" value="HSP20"/>
    <property type="match status" value="1"/>
</dbReference>
<sequence>MDTTAIRQRMHRAMDSLAEGWSHLAQRAGQALTRFHPVRHRTEGVDTPRERHERAGATWGLLAAEVSDHADEVVVELEAPGMDPEDFDLHVADDTLVVRGEKRVEEERDEGRFHIMERAFGTFERAIPLPAPVDEAAAKARYRKGVLRVSLPKSAQARQRRIAVES</sequence>
<evidence type="ECO:0000259" key="3">
    <source>
        <dbReference type="PROSITE" id="PS01031"/>
    </source>
</evidence>
<keyword evidence="4" id="KW-0346">Stress response</keyword>
<dbReference type="Proteomes" id="UP000198611">
    <property type="component" value="Unassembled WGS sequence"/>
</dbReference>
<evidence type="ECO:0000313" key="4">
    <source>
        <dbReference type="EMBL" id="SFD55094.1"/>
    </source>
</evidence>
<dbReference type="InterPro" id="IPR031107">
    <property type="entry name" value="Small_HSP"/>
</dbReference>
<name>A0A1I1T8Z2_9GAMM</name>
<dbReference type="EMBL" id="FOMJ01000006">
    <property type="protein sequence ID" value="SFD55094.1"/>
    <property type="molecule type" value="Genomic_DNA"/>
</dbReference>
<dbReference type="RefSeq" id="WP_093428463.1">
    <property type="nucleotide sequence ID" value="NZ_FOMJ01000006.1"/>
</dbReference>
<dbReference type="InterPro" id="IPR008978">
    <property type="entry name" value="HSP20-like_chaperone"/>
</dbReference>
<comment type="similarity">
    <text evidence="1 2">Belongs to the small heat shock protein (HSP20) family.</text>
</comment>